<dbReference type="AlphaFoldDB" id="A0A3N4HIM3"/>
<name>A0A3N4HIM3_ASCIM</name>
<feature type="region of interest" description="Disordered" evidence="1">
    <location>
        <begin position="23"/>
        <end position="130"/>
    </location>
</feature>
<accession>A0A3N4HIM3</accession>
<keyword evidence="3" id="KW-1185">Reference proteome</keyword>
<evidence type="ECO:0000313" key="3">
    <source>
        <dbReference type="Proteomes" id="UP000275078"/>
    </source>
</evidence>
<organism evidence="2 3">
    <name type="scientific">Ascobolus immersus RN42</name>
    <dbReference type="NCBI Taxonomy" id="1160509"/>
    <lineage>
        <taxon>Eukaryota</taxon>
        <taxon>Fungi</taxon>
        <taxon>Dikarya</taxon>
        <taxon>Ascomycota</taxon>
        <taxon>Pezizomycotina</taxon>
        <taxon>Pezizomycetes</taxon>
        <taxon>Pezizales</taxon>
        <taxon>Ascobolaceae</taxon>
        <taxon>Ascobolus</taxon>
    </lineage>
</organism>
<sequence>MPRRPTESQLSFENFFDELLELHLPSSSRPTTKRQHLQQEAVMTRPSKRRTVDRIPPSDSEEDSQEIICTDSPPKPAAEQLEDPESEEFPESQPPEYPSTVSPTPEPPSTPSTIIDPNITENKENEPPSSIIVLPKSSQNVPASSITVLPKSSQIFAVSSSNASVQTIGDTELEPPTGDLDVVDMPCLASEVTYELPEDMLPPSANVHVDDFTYERIEDYPLGRSERLCGTRLGNKFPLLTDMTAIRARLGLFSVGLFQAFSNEVQACYRFFGLLDWLLASPDSDDEEKVDQDIYSVVTQIWRSRFLPRRIRSILEKETALDGRLWTRRGRFIYHALWSLAADVYETVRASQLLSEQEVKEFDEKFPDWAHAC</sequence>
<gene>
    <name evidence="2" type="ORF">BJ508DRAFT_314407</name>
</gene>
<dbReference type="Proteomes" id="UP000275078">
    <property type="component" value="Unassembled WGS sequence"/>
</dbReference>
<evidence type="ECO:0000256" key="1">
    <source>
        <dbReference type="SAM" id="MobiDB-lite"/>
    </source>
</evidence>
<dbReference type="EMBL" id="ML119845">
    <property type="protein sequence ID" value="RPA72806.1"/>
    <property type="molecule type" value="Genomic_DNA"/>
</dbReference>
<protein>
    <submittedName>
        <fullName evidence="2">Uncharacterized protein</fullName>
    </submittedName>
</protein>
<evidence type="ECO:0000313" key="2">
    <source>
        <dbReference type="EMBL" id="RPA72806.1"/>
    </source>
</evidence>
<reference evidence="2 3" key="1">
    <citation type="journal article" date="2018" name="Nat. Ecol. Evol.">
        <title>Pezizomycetes genomes reveal the molecular basis of ectomycorrhizal truffle lifestyle.</title>
        <authorList>
            <person name="Murat C."/>
            <person name="Payen T."/>
            <person name="Noel B."/>
            <person name="Kuo A."/>
            <person name="Morin E."/>
            <person name="Chen J."/>
            <person name="Kohler A."/>
            <person name="Krizsan K."/>
            <person name="Balestrini R."/>
            <person name="Da Silva C."/>
            <person name="Montanini B."/>
            <person name="Hainaut M."/>
            <person name="Levati E."/>
            <person name="Barry K.W."/>
            <person name="Belfiori B."/>
            <person name="Cichocki N."/>
            <person name="Clum A."/>
            <person name="Dockter R.B."/>
            <person name="Fauchery L."/>
            <person name="Guy J."/>
            <person name="Iotti M."/>
            <person name="Le Tacon F."/>
            <person name="Lindquist E.A."/>
            <person name="Lipzen A."/>
            <person name="Malagnac F."/>
            <person name="Mello A."/>
            <person name="Molinier V."/>
            <person name="Miyauchi S."/>
            <person name="Poulain J."/>
            <person name="Riccioni C."/>
            <person name="Rubini A."/>
            <person name="Sitrit Y."/>
            <person name="Splivallo R."/>
            <person name="Traeger S."/>
            <person name="Wang M."/>
            <person name="Zifcakova L."/>
            <person name="Wipf D."/>
            <person name="Zambonelli A."/>
            <person name="Paolocci F."/>
            <person name="Nowrousian M."/>
            <person name="Ottonello S."/>
            <person name="Baldrian P."/>
            <person name="Spatafora J.W."/>
            <person name="Henrissat B."/>
            <person name="Nagy L.G."/>
            <person name="Aury J.M."/>
            <person name="Wincker P."/>
            <person name="Grigoriev I.V."/>
            <person name="Bonfante P."/>
            <person name="Martin F.M."/>
        </authorList>
    </citation>
    <scope>NUCLEOTIDE SEQUENCE [LARGE SCALE GENOMIC DNA]</scope>
    <source>
        <strain evidence="2 3">RN42</strain>
    </source>
</reference>
<feature type="compositionally biased region" description="Acidic residues" evidence="1">
    <location>
        <begin position="80"/>
        <end position="90"/>
    </location>
</feature>
<proteinExistence type="predicted"/>